<evidence type="ECO:0000259" key="5">
    <source>
        <dbReference type="SMART" id="SM00829"/>
    </source>
</evidence>
<evidence type="ECO:0000256" key="2">
    <source>
        <dbReference type="ARBA" id="ARBA00022723"/>
    </source>
</evidence>
<comment type="caution">
    <text evidence="6">The sequence shown here is derived from an EMBL/GenBank/DDBJ whole genome shotgun (WGS) entry which is preliminary data.</text>
</comment>
<name>A0A4R1HY20_PSEEN</name>
<dbReference type="EMBL" id="SMFZ01000001">
    <property type="protein sequence ID" value="TCK25750.1"/>
    <property type="molecule type" value="Genomic_DNA"/>
</dbReference>
<comment type="similarity">
    <text evidence="1">Belongs to the zinc-containing alcohol dehydrogenase family.</text>
</comment>
<dbReference type="GO" id="GO:0051903">
    <property type="term" value="F:S-(hydroxymethyl)glutathione dehydrogenase [NAD(P)+] activity"/>
    <property type="evidence" value="ECO:0007669"/>
    <property type="project" value="TreeGrafter"/>
</dbReference>
<sequence length="376" mass="39605">MVAMTRTRGAVIRKNPGKIEVTDLDVEDPQPDEVQIELAASGMCHSDDHHVTGDSPPHMFPFALGHEGAGIITKVGGPNRKGLKEGDHVVLSAVPSCGNCRWCMTGRQNLCNLVGGILAGHRWTDGTFRMFEPDGTPVGQHCGISTFVPTTTVSVDSCVKIDDDIPLEVACLVGCGVATGWGSAVNSAGIQPGDVAVVMGIGGIGINAVQGAKHAGAGAIIAVDPVAMKREKAEEFGATHSASSMEEATEVARQLTDGQGADATIITVGVMKPEYVSQGLGATRKAGTCVVTAIGKNATTPVDMNVYELTLAQKSLVGALFGASRGSWDIPRLLQLYRNGQLKLDELVTRTYSLDEINQGYRDMHDGKNIRGVIRY</sequence>
<dbReference type="SMART" id="SM00829">
    <property type="entry name" value="PKS_ER"/>
    <property type="match status" value="1"/>
</dbReference>
<keyword evidence="3" id="KW-0862">Zinc</keyword>
<dbReference type="CDD" id="cd08279">
    <property type="entry name" value="Zn_ADH_class_III"/>
    <property type="match status" value="1"/>
</dbReference>
<dbReference type="NCBIfam" id="TIGR03989">
    <property type="entry name" value="Rxyl_3153"/>
    <property type="match status" value="1"/>
</dbReference>
<evidence type="ECO:0000256" key="4">
    <source>
        <dbReference type="ARBA" id="ARBA00023027"/>
    </source>
</evidence>
<dbReference type="Gene3D" id="3.40.50.720">
    <property type="entry name" value="NAD(P)-binding Rossmann-like Domain"/>
    <property type="match status" value="1"/>
</dbReference>
<dbReference type="PANTHER" id="PTHR43880:SF12">
    <property type="entry name" value="ALCOHOL DEHYDROGENASE CLASS-3"/>
    <property type="match status" value="1"/>
</dbReference>
<evidence type="ECO:0000313" key="6">
    <source>
        <dbReference type="EMBL" id="TCK25750.1"/>
    </source>
</evidence>
<dbReference type="Gene3D" id="3.90.180.10">
    <property type="entry name" value="Medium-chain alcohol dehydrogenases, catalytic domain"/>
    <property type="match status" value="1"/>
</dbReference>
<reference evidence="6 7" key="1">
    <citation type="submission" date="2019-03" db="EMBL/GenBank/DDBJ databases">
        <title>Sequencing the genomes of 1000 actinobacteria strains.</title>
        <authorList>
            <person name="Klenk H.-P."/>
        </authorList>
    </citation>
    <scope>NUCLEOTIDE SEQUENCE [LARGE SCALE GENOMIC DNA]</scope>
    <source>
        <strain evidence="6 7">DSM 44969</strain>
    </source>
</reference>
<dbReference type="InterPro" id="IPR013154">
    <property type="entry name" value="ADH-like_N"/>
</dbReference>
<dbReference type="AlphaFoldDB" id="A0A4R1HY20"/>
<organism evidence="6 7">
    <name type="scientific">Pseudonocardia endophytica</name>
    <dbReference type="NCBI Taxonomy" id="401976"/>
    <lineage>
        <taxon>Bacteria</taxon>
        <taxon>Bacillati</taxon>
        <taxon>Actinomycetota</taxon>
        <taxon>Actinomycetes</taxon>
        <taxon>Pseudonocardiales</taxon>
        <taxon>Pseudonocardiaceae</taxon>
        <taxon>Pseudonocardia</taxon>
    </lineage>
</organism>
<evidence type="ECO:0000313" key="7">
    <source>
        <dbReference type="Proteomes" id="UP000295560"/>
    </source>
</evidence>
<dbReference type="InterPro" id="IPR020843">
    <property type="entry name" value="ER"/>
</dbReference>
<proteinExistence type="inferred from homology"/>
<dbReference type="GO" id="GO:0005829">
    <property type="term" value="C:cytosol"/>
    <property type="evidence" value="ECO:0007669"/>
    <property type="project" value="TreeGrafter"/>
</dbReference>
<evidence type="ECO:0000256" key="1">
    <source>
        <dbReference type="ARBA" id="ARBA00008072"/>
    </source>
</evidence>
<gene>
    <name evidence="6" type="ORF">EV378_1572</name>
</gene>
<dbReference type="Proteomes" id="UP000295560">
    <property type="component" value="Unassembled WGS sequence"/>
</dbReference>
<dbReference type="InterPro" id="IPR036291">
    <property type="entry name" value="NAD(P)-bd_dom_sf"/>
</dbReference>
<keyword evidence="7" id="KW-1185">Reference proteome</keyword>
<protein>
    <submittedName>
        <fullName evidence="6">S-(Hydroxymethyl)glutathione dehydrogenase/alcohol dehydrogenase</fullName>
    </submittedName>
</protein>
<dbReference type="GO" id="GO:0046294">
    <property type="term" value="P:formaldehyde catabolic process"/>
    <property type="evidence" value="ECO:0007669"/>
    <property type="project" value="TreeGrafter"/>
</dbReference>
<dbReference type="InterPro" id="IPR013149">
    <property type="entry name" value="ADH-like_C"/>
</dbReference>
<dbReference type="InterPro" id="IPR023921">
    <property type="entry name" value="ADH_Zn_actinomycetes"/>
</dbReference>
<dbReference type="SUPFAM" id="SSF50129">
    <property type="entry name" value="GroES-like"/>
    <property type="match status" value="2"/>
</dbReference>
<dbReference type="RefSeq" id="WP_341540412.1">
    <property type="nucleotide sequence ID" value="NZ_SMFZ01000001.1"/>
</dbReference>
<evidence type="ECO:0000256" key="3">
    <source>
        <dbReference type="ARBA" id="ARBA00022833"/>
    </source>
</evidence>
<dbReference type="Pfam" id="PF00107">
    <property type="entry name" value="ADH_zinc_N"/>
    <property type="match status" value="1"/>
</dbReference>
<dbReference type="InterPro" id="IPR011032">
    <property type="entry name" value="GroES-like_sf"/>
</dbReference>
<keyword evidence="2" id="KW-0479">Metal-binding</keyword>
<dbReference type="SUPFAM" id="SSF51735">
    <property type="entry name" value="NAD(P)-binding Rossmann-fold domains"/>
    <property type="match status" value="1"/>
</dbReference>
<dbReference type="GO" id="GO:0008270">
    <property type="term" value="F:zinc ion binding"/>
    <property type="evidence" value="ECO:0007669"/>
    <property type="project" value="TreeGrafter"/>
</dbReference>
<accession>A0A4R1HY20</accession>
<dbReference type="PANTHER" id="PTHR43880">
    <property type="entry name" value="ALCOHOL DEHYDROGENASE"/>
    <property type="match status" value="1"/>
</dbReference>
<feature type="domain" description="Enoyl reductase (ER)" evidence="5">
    <location>
        <begin position="14"/>
        <end position="374"/>
    </location>
</feature>
<dbReference type="Pfam" id="PF08240">
    <property type="entry name" value="ADH_N"/>
    <property type="match status" value="1"/>
</dbReference>
<keyword evidence="4" id="KW-0520">NAD</keyword>